<dbReference type="PANTHER" id="PTHR48086:SF3">
    <property type="entry name" value="SODIUM_PROLINE SYMPORTER"/>
    <property type="match status" value="1"/>
</dbReference>
<dbReference type="Pfam" id="PF00474">
    <property type="entry name" value="SSF"/>
    <property type="match status" value="1"/>
</dbReference>
<gene>
    <name evidence="15" type="ORF">BET99_01465</name>
</gene>
<reference evidence="15 16" key="1">
    <citation type="submission" date="2016-08" db="EMBL/GenBank/DDBJ databases">
        <title>New Insights into Marine Group III Euryarchaeota, from dark to light.</title>
        <authorList>
            <person name="Haro-Moreno J.M."/>
            <person name="Rodriguez-Valera F."/>
            <person name="Lopez-Garcia P."/>
            <person name="Moreira D."/>
            <person name="Martin-Cuadrado A.B."/>
        </authorList>
    </citation>
    <scope>NUCLEOTIDE SEQUENCE [LARGE SCALE GENOMIC DNA]</scope>
    <source>
        <strain evidence="15">CG-Epi2</strain>
    </source>
</reference>
<dbReference type="Gene3D" id="1.20.1730.10">
    <property type="entry name" value="Sodium/glucose cotransporter"/>
    <property type="match status" value="1"/>
</dbReference>
<evidence type="ECO:0000256" key="5">
    <source>
        <dbReference type="ARBA" id="ARBA00022692"/>
    </source>
</evidence>
<dbReference type="EMBL" id="MIYZ01000034">
    <property type="protein sequence ID" value="OIR21797.1"/>
    <property type="molecule type" value="Genomic_DNA"/>
</dbReference>
<feature type="transmembrane region" description="Helical" evidence="14">
    <location>
        <begin position="486"/>
        <end position="505"/>
    </location>
</feature>
<comment type="subcellular location">
    <subcellularLocation>
        <location evidence="1">Cell membrane</location>
        <topology evidence="1">Multi-pass membrane protein</topology>
    </subcellularLocation>
</comment>
<feature type="transmembrane region" description="Helical" evidence="14">
    <location>
        <begin position="269"/>
        <end position="290"/>
    </location>
</feature>
<proteinExistence type="inferred from homology"/>
<feature type="transmembrane region" description="Helical" evidence="14">
    <location>
        <begin position="363"/>
        <end position="381"/>
    </location>
</feature>
<evidence type="ECO:0000256" key="9">
    <source>
        <dbReference type="ARBA" id="ARBA00023065"/>
    </source>
</evidence>
<keyword evidence="6" id="KW-0769">Symport</keyword>
<dbReference type="GO" id="GO:0015824">
    <property type="term" value="P:proline transport"/>
    <property type="evidence" value="ECO:0007669"/>
    <property type="project" value="InterPro"/>
</dbReference>
<accession>A0A1J5TZ22</accession>
<feature type="transmembrane region" description="Helical" evidence="14">
    <location>
        <begin position="6"/>
        <end position="24"/>
    </location>
</feature>
<dbReference type="GO" id="GO:0005298">
    <property type="term" value="F:proline:sodium symporter activity"/>
    <property type="evidence" value="ECO:0007669"/>
    <property type="project" value="InterPro"/>
</dbReference>
<feature type="transmembrane region" description="Helical" evidence="14">
    <location>
        <begin position="445"/>
        <end position="465"/>
    </location>
</feature>
<dbReference type="PANTHER" id="PTHR48086">
    <property type="entry name" value="SODIUM/PROLINE SYMPORTER-RELATED"/>
    <property type="match status" value="1"/>
</dbReference>
<feature type="transmembrane region" description="Helical" evidence="14">
    <location>
        <begin position="420"/>
        <end position="439"/>
    </location>
</feature>
<evidence type="ECO:0000256" key="2">
    <source>
        <dbReference type="ARBA" id="ARBA00006434"/>
    </source>
</evidence>
<protein>
    <recommendedName>
        <fullName evidence="17">Sodium/proline symporter</fullName>
    </recommendedName>
</protein>
<evidence type="ECO:0000256" key="12">
    <source>
        <dbReference type="ARBA" id="ARBA00033708"/>
    </source>
</evidence>
<evidence type="ECO:0008006" key="17">
    <source>
        <dbReference type="Google" id="ProtNLM"/>
    </source>
</evidence>
<evidence type="ECO:0000256" key="4">
    <source>
        <dbReference type="ARBA" id="ARBA00022475"/>
    </source>
</evidence>
<dbReference type="InterPro" id="IPR050277">
    <property type="entry name" value="Sodium:Solute_Symporter"/>
</dbReference>
<dbReference type="GO" id="GO:0005886">
    <property type="term" value="C:plasma membrane"/>
    <property type="evidence" value="ECO:0007669"/>
    <property type="project" value="UniProtKB-SubCell"/>
</dbReference>
<evidence type="ECO:0000313" key="15">
    <source>
        <dbReference type="EMBL" id="OIR21797.1"/>
    </source>
</evidence>
<keyword evidence="10 14" id="KW-0472">Membrane</keyword>
<dbReference type="InterPro" id="IPR011851">
    <property type="entry name" value="Na/Pro_symporter"/>
</dbReference>
<feature type="transmembrane region" description="Helical" evidence="14">
    <location>
        <begin position="72"/>
        <end position="93"/>
    </location>
</feature>
<keyword evidence="11" id="KW-0739">Sodium transport</keyword>
<evidence type="ECO:0000256" key="7">
    <source>
        <dbReference type="ARBA" id="ARBA00022989"/>
    </source>
</evidence>
<evidence type="ECO:0000256" key="3">
    <source>
        <dbReference type="ARBA" id="ARBA00022448"/>
    </source>
</evidence>
<sequence>MDAVVVISFIFFMSIFAGVGLASMRVKKDTTDDYLVAGRGMSPSLAALSAVSTWNSGYMFIGFIGFTYTMGYSVAFLSFMSTIGQVVAWAWLYKFIQEEGRERGIRSLSSLVAEKAGAPEAKLAGILSVLFLSIYAAAQLTSGGKALFVMMGWPEIVGILIGFVLVVAYCYAGGIRASIWTDAAQSCVMIVGSTILCWISLQKVGGFSGLEMKLNEQDPLLTNLLPPDLIFGFTLWTMAFFLGGLSVAGQPQVVSRVMTLGTDEDRKKAMIWFFVWQTPFIILMLIIGLASRVLFTESSFDAELGLPMMAMETMPGIGVGMILASIFAATMSTADSQVLACTAAITDDIKPEWRQDHKTAKKVTIAVAAFATLISIGGLYLPGGDSVFLLVVFAVYGLGGVFVPLLIIRWLGYKPDTTHSIAMMVAAFGGVLIWTVLGFGGADGVFPSVPGMGAAFITHFLMNYFRTPNLSSLGRFNWPKKSQYGVVAAAIIIPFGASEAAYLAFAPDSSDSTGGIGNYSISGEISYEILGNNTEYVSDGETILIDFNTNNIEWTEDSRNIVGVRVLLTYSEDETSNGIGCAAPGASQPDPDTITGTITHDNFNGTESGENQGQGSSSHEIVVEWYNSSLYFSGNASEMSEAEIKDELDAMGAGLGSYFLEINVEAESGNAVGCNHTDNGEEVEYLVEVILLDYEIKPA</sequence>
<feature type="transmembrane region" description="Helical" evidence="14">
    <location>
        <begin position="310"/>
        <end position="329"/>
    </location>
</feature>
<dbReference type="Proteomes" id="UP000183615">
    <property type="component" value="Unassembled WGS sequence"/>
</dbReference>
<dbReference type="CDD" id="cd11475">
    <property type="entry name" value="SLC5sbd_PutP"/>
    <property type="match status" value="1"/>
</dbReference>
<dbReference type="AlphaFoldDB" id="A0A1J5TZ22"/>
<evidence type="ECO:0000256" key="11">
    <source>
        <dbReference type="ARBA" id="ARBA00023201"/>
    </source>
</evidence>
<evidence type="ECO:0000256" key="8">
    <source>
        <dbReference type="ARBA" id="ARBA00023053"/>
    </source>
</evidence>
<keyword evidence="7 14" id="KW-1133">Transmembrane helix</keyword>
<keyword evidence="4" id="KW-1003">Cell membrane</keyword>
<evidence type="ECO:0000256" key="10">
    <source>
        <dbReference type="ARBA" id="ARBA00023136"/>
    </source>
</evidence>
<evidence type="ECO:0000256" key="13">
    <source>
        <dbReference type="RuleBase" id="RU362091"/>
    </source>
</evidence>
<feature type="transmembrane region" description="Helical" evidence="14">
    <location>
        <begin position="123"/>
        <end position="140"/>
    </location>
</feature>
<dbReference type="GO" id="GO:0031402">
    <property type="term" value="F:sodium ion binding"/>
    <property type="evidence" value="ECO:0007669"/>
    <property type="project" value="InterPro"/>
</dbReference>
<name>A0A1J5TZ22_9ARCH</name>
<comment type="similarity">
    <text evidence="2 13">Belongs to the sodium:solute symporter (SSF) (TC 2.A.21) family.</text>
</comment>
<comment type="caution">
    <text evidence="15">The sequence shown here is derived from an EMBL/GenBank/DDBJ whole genome shotgun (WGS) entry which is preliminary data.</text>
</comment>
<dbReference type="PROSITE" id="PS50283">
    <property type="entry name" value="NA_SOLUT_SYMP_3"/>
    <property type="match status" value="1"/>
</dbReference>
<dbReference type="InterPro" id="IPR001734">
    <property type="entry name" value="Na/solute_symporter"/>
</dbReference>
<organism evidence="15 16">
    <name type="scientific">Marine Group III euryarchaeote CG-Epi2</name>
    <dbReference type="NCBI Taxonomy" id="1888996"/>
    <lineage>
        <taxon>Archaea</taxon>
        <taxon>Methanobacteriati</taxon>
        <taxon>Thermoplasmatota</taxon>
        <taxon>Thermoplasmata</taxon>
        <taxon>Candidatus Thermoprofundales</taxon>
    </lineage>
</organism>
<keyword evidence="3" id="KW-0813">Transport</keyword>
<feature type="transmembrane region" description="Helical" evidence="14">
    <location>
        <begin position="387"/>
        <end position="408"/>
    </location>
</feature>
<evidence type="ECO:0000256" key="14">
    <source>
        <dbReference type="SAM" id="Phobius"/>
    </source>
</evidence>
<evidence type="ECO:0000256" key="6">
    <source>
        <dbReference type="ARBA" id="ARBA00022847"/>
    </source>
</evidence>
<feature type="transmembrane region" description="Helical" evidence="14">
    <location>
        <begin position="146"/>
        <end position="171"/>
    </location>
</feature>
<comment type="catalytic activity">
    <reaction evidence="12">
        <text>L-proline(in) + Na(+)(in) = L-proline(out) + Na(+)(out)</text>
        <dbReference type="Rhea" id="RHEA:28967"/>
        <dbReference type="ChEBI" id="CHEBI:29101"/>
        <dbReference type="ChEBI" id="CHEBI:60039"/>
    </reaction>
</comment>
<feature type="transmembrane region" description="Helical" evidence="14">
    <location>
        <begin position="45"/>
        <end position="66"/>
    </location>
</feature>
<keyword evidence="5 14" id="KW-0812">Transmembrane</keyword>
<evidence type="ECO:0000313" key="16">
    <source>
        <dbReference type="Proteomes" id="UP000183615"/>
    </source>
</evidence>
<keyword evidence="8" id="KW-0915">Sodium</keyword>
<keyword evidence="9" id="KW-0406">Ion transport</keyword>
<feature type="transmembrane region" description="Helical" evidence="14">
    <location>
        <begin position="183"/>
        <end position="201"/>
    </location>
</feature>
<dbReference type="InterPro" id="IPR038377">
    <property type="entry name" value="Na/Glc_symporter_sf"/>
</dbReference>
<evidence type="ECO:0000256" key="1">
    <source>
        <dbReference type="ARBA" id="ARBA00004651"/>
    </source>
</evidence>
<feature type="transmembrane region" description="Helical" evidence="14">
    <location>
        <begin position="229"/>
        <end position="248"/>
    </location>
</feature>